<dbReference type="Proteomes" id="UP000324897">
    <property type="component" value="Chromosome 1"/>
</dbReference>
<dbReference type="Gene3D" id="2.60.120.330">
    <property type="entry name" value="B-lactam Antibiotic, Isopenicillin N Synthase, Chain"/>
    <property type="match status" value="1"/>
</dbReference>
<keyword evidence="3" id="KW-1185">Reference proteome</keyword>
<proteinExistence type="predicted"/>
<dbReference type="Gramene" id="TVU28658">
    <property type="protein sequence ID" value="TVU28658"/>
    <property type="gene ID" value="EJB05_20185"/>
</dbReference>
<comment type="caution">
    <text evidence="2">The sequence shown here is derived from an EMBL/GenBank/DDBJ whole genome shotgun (WGS) entry which is preliminary data.</text>
</comment>
<dbReference type="EMBL" id="RWGY01000011">
    <property type="protein sequence ID" value="TVU28658.1"/>
    <property type="molecule type" value="Genomic_DNA"/>
</dbReference>
<dbReference type="Pfam" id="PF03171">
    <property type="entry name" value="2OG-FeII_Oxy"/>
    <property type="match status" value="1"/>
</dbReference>
<reference evidence="2 3" key="1">
    <citation type="journal article" date="2019" name="Sci. Rep.">
        <title>A high-quality genome of Eragrostis curvula grass provides insights into Poaceae evolution and supports new strategies to enhance forage quality.</title>
        <authorList>
            <person name="Carballo J."/>
            <person name="Santos B.A.C.M."/>
            <person name="Zappacosta D."/>
            <person name="Garbus I."/>
            <person name="Selva J.P."/>
            <person name="Gallo C.A."/>
            <person name="Diaz A."/>
            <person name="Albertini E."/>
            <person name="Caccamo M."/>
            <person name="Echenique V."/>
        </authorList>
    </citation>
    <scope>NUCLEOTIDE SEQUENCE [LARGE SCALE GENOMIC DNA]</scope>
    <source>
        <strain evidence="3">cv. Victoria</strain>
        <tissue evidence="2">Leaf</tissue>
    </source>
</reference>
<dbReference type="InterPro" id="IPR044861">
    <property type="entry name" value="IPNS-like_FE2OG_OXY"/>
</dbReference>
<dbReference type="SUPFAM" id="SSF51197">
    <property type="entry name" value="Clavaminate synthase-like"/>
    <property type="match status" value="1"/>
</dbReference>
<feature type="non-terminal residue" evidence="2">
    <location>
        <position position="1"/>
    </location>
</feature>
<dbReference type="InterPro" id="IPR027443">
    <property type="entry name" value="IPNS-like_sf"/>
</dbReference>
<name>A0A5J9UZM1_9POAL</name>
<dbReference type="PANTHER" id="PTHR47990">
    <property type="entry name" value="2-OXOGLUTARATE (2OG) AND FE(II)-DEPENDENT OXYGENASE SUPERFAMILY PROTEIN-RELATED"/>
    <property type="match status" value="1"/>
</dbReference>
<accession>A0A5J9UZM1</accession>
<dbReference type="OrthoDB" id="278338at2759"/>
<evidence type="ECO:0000259" key="1">
    <source>
        <dbReference type="Pfam" id="PF03171"/>
    </source>
</evidence>
<gene>
    <name evidence="2" type="ORF">EJB05_20185</name>
</gene>
<sequence>MGSAAALRPPPVLRHPPPLLRCWDGEPDAEVLAEEARRRMRLAIVEALRRRLGDGEVIPYADLLCACEDSGAARMRAEAAALAGALDEAGVVLLFRDKVCLQSDKEMQRPSLWDWSQLGADTGGASSARGAGRGSDAFYRCHARDGRRGGRDFFRCRHRITGERGVECPLCHSLAAIFSNGKYKAVLHRTTVNKDKTRMSWPVFVEPPRELVVGPQSQLVTDENPAKYKAKKYKDYQYCKINKLPM</sequence>
<dbReference type="AlphaFoldDB" id="A0A5J9UZM1"/>
<evidence type="ECO:0000313" key="3">
    <source>
        <dbReference type="Proteomes" id="UP000324897"/>
    </source>
</evidence>
<organism evidence="2 3">
    <name type="scientific">Eragrostis curvula</name>
    <name type="common">weeping love grass</name>
    <dbReference type="NCBI Taxonomy" id="38414"/>
    <lineage>
        <taxon>Eukaryota</taxon>
        <taxon>Viridiplantae</taxon>
        <taxon>Streptophyta</taxon>
        <taxon>Embryophyta</taxon>
        <taxon>Tracheophyta</taxon>
        <taxon>Spermatophyta</taxon>
        <taxon>Magnoliopsida</taxon>
        <taxon>Liliopsida</taxon>
        <taxon>Poales</taxon>
        <taxon>Poaceae</taxon>
        <taxon>PACMAD clade</taxon>
        <taxon>Chloridoideae</taxon>
        <taxon>Eragrostideae</taxon>
        <taxon>Eragrostidinae</taxon>
        <taxon>Eragrostis</taxon>
    </lineage>
</organism>
<dbReference type="InterPro" id="IPR050231">
    <property type="entry name" value="Iron_ascorbate_oxido_reductase"/>
</dbReference>
<feature type="domain" description="Isopenicillin N synthase-like Fe(2+) 2OG dioxygenase" evidence="1">
    <location>
        <begin position="165"/>
        <end position="207"/>
    </location>
</feature>
<evidence type="ECO:0000313" key="2">
    <source>
        <dbReference type="EMBL" id="TVU28658.1"/>
    </source>
</evidence>
<protein>
    <recommendedName>
        <fullName evidence="1">Isopenicillin N synthase-like Fe(2+) 2OG dioxygenase domain-containing protein</fullName>
    </recommendedName>
</protein>